<organism evidence="1">
    <name type="scientific">viral metagenome</name>
    <dbReference type="NCBI Taxonomy" id="1070528"/>
    <lineage>
        <taxon>unclassified sequences</taxon>
        <taxon>metagenomes</taxon>
        <taxon>organismal metagenomes</taxon>
    </lineage>
</organism>
<sequence length="166" mass="17130">MGQLKQALGALHLNEMRCIHRPGVNATDLGTGLDYNIFNVEGAVEIRMMFGQVTTVIGATANLIFLNFTSVTPAATVPLCAVVGAAINADAVNTLYVWAGTIAGALTVAPNIGHSGTDLQAWGGNTILLSPGIIGVDVGAAGANTGDIDWYILYTPCFPGSEITIL</sequence>
<dbReference type="AlphaFoldDB" id="A0A6M3MBM1"/>
<accession>A0A6M3MBM1</accession>
<protein>
    <submittedName>
        <fullName evidence="1">Uncharacterized protein</fullName>
    </submittedName>
</protein>
<name>A0A6M3MBM1_9ZZZZ</name>
<reference evidence="1" key="1">
    <citation type="submission" date="2020-03" db="EMBL/GenBank/DDBJ databases">
        <title>The deep terrestrial virosphere.</title>
        <authorList>
            <person name="Holmfeldt K."/>
            <person name="Nilsson E."/>
            <person name="Simone D."/>
            <person name="Lopez-Fernandez M."/>
            <person name="Wu X."/>
            <person name="de Brujin I."/>
            <person name="Lundin D."/>
            <person name="Andersson A."/>
            <person name="Bertilsson S."/>
            <person name="Dopson M."/>
        </authorList>
    </citation>
    <scope>NUCLEOTIDE SEQUENCE</scope>
    <source>
        <strain evidence="1">MM171B00685</strain>
    </source>
</reference>
<dbReference type="EMBL" id="MT143849">
    <property type="protein sequence ID" value="QJB03520.1"/>
    <property type="molecule type" value="Genomic_DNA"/>
</dbReference>
<evidence type="ECO:0000313" key="1">
    <source>
        <dbReference type="EMBL" id="QJB03520.1"/>
    </source>
</evidence>
<gene>
    <name evidence="1" type="ORF">MM171B00685_0025</name>
</gene>
<proteinExistence type="predicted"/>